<dbReference type="Proteomes" id="UP000019132">
    <property type="component" value="Unassembled WGS sequence"/>
</dbReference>
<proteinExistence type="predicted"/>
<dbReference type="AlphaFoldDB" id="K3X259"/>
<dbReference type="EnsemblProtists" id="PYU1_T011308">
    <property type="protein sequence ID" value="PYU1_T011308"/>
    <property type="gene ID" value="PYU1_G011283"/>
</dbReference>
<dbReference type="OMA" id="DQADHEY"/>
<evidence type="ECO:0000313" key="1">
    <source>
        <dbReference type="EnsemblProtists" id="PYU1_T011308"/>
    </source>
</evidence>
<protein>
    <submittedName>
        <fullName evidence="1">Uncharacterized protein</fullName>
    </submittedName>
</protein>
<accession>K3X259</accession>
<sequence>MAPSVAAVAVAAHSLRERKRSDEVFFSPGSDRRVTFSPFTKIKHAPRPRRFVNAQDPQKMTSGFVFASGTEMEKRKQAKKKQELQMMEKLYLASRKRSLGWKDMLLENFTILKRVQDWGTQWMDLFNSSSLSTLLRKKNAQTLRRRKTRRSIRARREALQWTAFDQADHEYMKQLTLPASSTESTVNNVIVPNGKHVEFISEEEDPVPDLTPLKQGSFSNLLRKEGIPVDEDEQREKLAMEDDLRGVGHASIRLKVSRH</sequence>
<reference evidence="1" key="3">
    <citation type="submission" date="2015-02" db="UniProtKB">
        <authorList>
            <consortium name="EnsemblProtists"/>
        </authorList>
    </citation>
    <scope>IDENTIFICATION</scope>
    <source>
        <strain evidence="1">DAOM BR144</strain>
    </source>
</reference>
<reference evidence="2" key="2">
    <citation type="submission" date="2010-04" db="EMBL/GenBank/DDBJ databases">
        <authorList>
            <person name="Buell R."/>
            <person name="Hamilton J."/>
            <person name="Hostetler J."/>
        </authorList>
    </citation>
    <scope>NUCLEOTIDE SEQUENCE [LARGE SCALE GENOMIC DNA]</scope>
    <source>
        <strain evidence="2">DAOM:BR144</strain>
    </source>
</reference>
<organism evidence="1 2">
    <name type="scientific">Globisporangium ultimum (strain ATCC 200006 / CBS 805.95 / DAOM BR144)</name>
    <name type="common">Pythium ultimum</name>
    <dbReference type="NCBI Taxonomy" id="431595"/>
    <lineage>
        <taxon>Eukaryota</taxon>
        <taxon>Sar</taxon>
        <taxon>Stramenopiles</taxon>
        <taxon>Oomycota</taxon>
        <taxon>Peronosporomycetes</taxon>
        <taxon>Pythiales</taxon>
        <taxon>Pythiaceae</taxon>
        <taxon>Globisporangium</taxon>
    </lineage>
</organism>
<dbReference type="InParanoid" id="K3X259"/>
<dbReference type="HOGENOM" id="CLU_096993_0_0_1"/>
<evidence type="ECO:0000313" key="2">
    <source>
        <dbReference type="Proteomes" id="UP000019132"/>
    </source>
</evidence>
<name>K3X259_GLOUD</name>
<keyword evidence="2" id="KW-1185">Reference proteome</keyword>
<dbReference type="eggNOG" id="ENOG502S5A3">
    <property type="taxonomic scope" value="Eukaryota"/>
</dbReference>
<dbReference type="VEuPathDB" id="FungiDB:PYU1_G011283"/>
<reference evidence="2" key="1">
    <citation type="journal article" date="2010" name="Genome Biol.">
        <title>Genome sequence of the necrotrophic plant pathogen Pythium ultimum reveals original pathogenicity mechanisms and effector repertoire.</title>
        <authorList>
            <person name="Levesque C.A."/>
            <person name="Brouwer H."/>
            <person name="Cano L."/>
            <person name="Hamilton J.P."/>
            <person name="Holt C."/>
            <person name="Huitema E."/>
            <person name="Raffaele S."/>
            <person name="Robideau G.P."/>
            <person name="Thines M."/>
            <person name="Win J."/>
            <person name="Zerillo M.M."/>
            <person name="Beakes G.W."/>
            <person name="Boore J.L."/>
            <person name="Busam D."/>
            <person name="Dumas B."/>
            <person name="Ferriera S."/>
            <person name="Fuerstenberg S.I."/>
            <person name="Gachon C.M."/>
            <person name="Gaulin E."/>
            <person name="Govers F."/>
            <person name="Grenville-Briggs L."/>
            <person name="Horner N."/>
            <person name="Hostetler J."/>
            <person name="Jiang R.H."/>
            <person name="Johnson J."/>
            <person name="Krajaejun T."/>
            <person name="Lin H."/>
            <person name="Meijer H.J."/>
            <person name="Moore B."/>
            <person name="Morris P."/>
            <person name="Phuntmart V."/>
            <person name="Puiu D."/>
            <person name="Shetty J."/>
            <person name="Stajich J.E."/>
            <person name="Tripathy S."/>
            <person name="Wawra S."/>
            <person name="van West P."/>
            <person name="Whitty B.R."/>
            <person name="Coutinho P.M."/>
            <person name="Henrissat B."/>
            <person name="Martin F."/>
            <person name="Thomas P.D."/>
            <person name="Tyler B.M."/>
            <person name="De Vries R.P."/>
            <person name="Kamoun S."/>
            <person name="Yandell M."/>
            <person name="Tisserat N."/>
            <person name="Buell C.R."/>
        </authorList>
    </citation>
    <scope>NUCLEOTIDE SEQUENCE</scope>
    <source>
        <strain evidence="2">DAOM:BR144</strain>
    </source>
</reference>
<dbReference type="EMBL" id="GL376562">
    <property type="status" value="NOT_ANNOTATED_CDS"/>
    <property type="molecule type" value="Genomic_DNA"/>
</dbReference>